<dbReference type="OrthoDB" id="2125396at2759"/>
<dbReference type="VEuPathDB" id="FungiDB:ASPNIDRAFT2_1184187"/>
<name>A0A100IDJ3_ASPNG</name>
<sequence length="393" mass="43938">MPLIPSRQIYLPTEIVVEIITYAAADDGHRQATLHACCLVSRQWYSVAIPYLYEKPRVSAGTAFKNFTDTICPTIGARKNKIQLGSLVHKLDLSGLVYHSSNSLTARLLGRVKENLEIFLAPRISFAINSLPALSKCTNIRHLDLSLVGDPIPFPDLKKAISKLRRLTTLRLPRSTSIATYDDAAATIEWPPNLQRLQFSGHYRSIPMSSFPWPRTMTTLTLKNCADLSMSSLGSLMSNPQLANLKRFIVSASNRNLQPESINAIPVFLPELASLSIPGDLVNDSFFDILSHMHPPLPLEDLEFGFPSLDANITFSTSSLITAMEYGLANLRSVGFSELFCTNQRILEDTEIDDFIHSRYSKKERRNSKSSFKNGVEKSDYTDDDDTIGVYYI</sequence>
<dbReference type="AlphaFoldDB" id="A0A100IDJ3"/>
<dbReference type="OMA" id="AINCWAS"/>
<organism evidence="2 3">
    <name type="scientific">Aspergillus niger</name>
    <dbReference type="NCBI Taxonomy" id="5061"/>
    <lineage>
        <taxon>Eukaryota</taxon>
        <taxon>Fungi</taxon>
        <taxon>Dikarya</taxon>
        <taxon>Ascomycota</taxon>
        <taxon>Pezizomycotina</taxon>
        <taxon>Eurotiomycetes</taxon>
        <taxon>Eurotiomycetidae</taxon>
        <taxon>Eurotiales</taxon>
        <taxon>Aspergillaceae</taxon>
        <taxon>Aspergillus</taxon>
        <taxon>Aspergillus subgen. Circumdati</taxon>
    </lineage>
</organism>
<dbReference type="SUPFAM" id="SSF52047">
    <property type="entry name" value="RNI-like"/>
    <property type="match status" value="1"/>
</dbReference>
<evidence type="ECO:0000313" key="2">
    <source>
        <dbReference type="EMBL" id="GAQ39272.1"/>
    </source>
</evidence>
<feature type="domain" description="F-box" evidence="1">
    <location>
        <begin position="11"/>
        <end position="56"/>
    </location>
</feature>
<dbReference type="VEuPathDB" id="FungiDB:M747DRAFT_367581"/>
<dbReference type="Pfam" id="PF12937">
    <property type="entry name" value="F-box-like"/>
    <property type="match status" value="1"/>
</dbReference>
<evidence type="ECO:0000313" key="3">
    <source>
        <dbReference type="Proteomes" id="UP000068243"/>
    </source>
</evidence>
<dbReference type="Proteomes" id="UP000068243">
    <property type="component" value="Unassembled WGS sequence"/>
</dbReference>
<dbReference type="EMBL" id="BCMY01000004">
    <property type="protein sequence ID" value="GAQ39272.1"/>
    <property type="molecule type" value="Genomic_DNA"/>
</dbReference>
<dbReference type="VEuPathDB" id="FungiDB:ATCC64974_47480"/>
<evidence type="ECO:0000259" key="1">
    <source>
        <dbReference type="Pfam" id="PF12937"/>
    </source>
</evidence>
<comment type="caution">
    <text evidence="2">The sequence shown here is derived from an EMBL/GenBank/DDBJ whole genome shotgun (WGS) entry which is preliminary data.</text>
</comment>
<protein>
    <submittedName>
        <fullName evidence="2">F-box domain protein</fullName>
    </submittedName>
</protein>
<accession>A0A100IDJ3</accession>
<gene>
    <name evidence="2" type="ORF">ABL_03045</name>
</gene>
<dbReference type="InterPro" id="IPR001810">
    <property type="entry name" value="F-box_dom"/>
</dbReference>
<dbReference type="VEuPathDB" id="FungiDB:An07g06020"/>
<dbReference type="PaxDb" id="5061-CADANGAP00005758"/>
<reference evidence="3" key="1">
    <citation type="journal article" date="2016" name="Genome Announc.">
        <title>Draft genome sequence of Aspergillus niger strain An76.</title>
        <authorList>
            <person name="Gong W."/>
            <person name="Cheng Z."/>
            <person name="Zhang H."/>
            <person name="Liu L."/>
            <person name="Gao P."/>
            <person name="Wang L."/>
        </authorList>
    </citation>
    <scope>NUCLEOTIDE SEQUENCE [LARGE SCALE GENOMIC DNA]</scope>
    <source>
        <strain evidence="3">An76</strain>
    </source>
</reference>
<dbReference type="Gene3D" id="3.80.10.10">
    <property type="entry name" value="Ribonuclease Inhibitor"/>
    <property type="match status" value="1"/>
</dbReference>
<dbReference type="InterPro" id="IPR032675">
    <property type="entry name" value="LRR_dom_sf"/>
</dbReference>
<proteinExistence type="predicted"/>